<reference evidence="1 2" key="1">
    <citation type="journal article" date="2013" name="Mar. Genomics">
        <title>Expression of sulfatases in Rhodopirellula baltica and the diversity of sulfatases in the genus Rhodopirellula.</title>
        <authorList>
            <person name="Wegner C.E."/>
            <person name="Richter-Heitmann T."/>
            <person name="Klindworth A."/>
            <person name="Klockow C."/>
            <person name="Richter M."/>
            <person name="Achstetter T."/>
            <person name="Glockner F.O."/>
            <person name="Harder J."/>
        </authorList>
    </citation>
    <scope>NUCLEOTIDE SEQUENCE [LARGE SCALE GENOMIC DNA]</scope>
    <source>
        <strain evidence="1 2">WH47</strain>
    </source>
</reference>
<organism evidence="1 2">
    <name type="scientific">Rhodopirellula baltica WH47</name>
    <dbReference type="NCBI Taxonomy" id="991778"/>
    <lineage>
        <taxon>Bacteria</taxon>
        <taxon>Pseudomonadati</taxon>
        <taxon>Planctomycetota</taxon>
        <taxon>Planctomycetia</taxon>
        <taxon>Pirellulales</taxon>
        <taxon>Pirellulaceae</taxon>
        <taxon>Rhodopirellula</taxon>
    </lineage>
</organism>
<protein>
    <submittedName>
        <fullName evidence="1">Uncharacterized protein</fullName>
    </submittedName>
</protein>
<evidence type="ECO:0000313" key="1">
    <source>
        <dbReference type="EMBL" id="EGF27101.1"/>
    </source>
</evidence>
<dbReference type="Proteomes" id="UP000006222">
    <property type="component" value="Unassembled WGS sequence"/>
</dbReference>
<dbReference type="EMBL" id="AFAR01000162">
    <property type="protein sequence ID" value="EGF27101.1"/>
    <property type="molecule type" value="Genomic_DNA"/>
</dbReference>
<accession>F2ATA5</accession>
<proteinExistence type="predicted"/>
<dbReference type="PATRIC" id="fig|991778.3.peg.3131"/>
<dbReference type="AlphaFoldDB" id="F2ATA5"/>
<comment type="caution">
    <text evidence="1">The sequence shown here is derived from an EMBL/GenBank/DDBJ whole genome shotgun (WGS) entry which is preliminary data.</text>
</comment>
<name>F2ATA5_RHOBT</name>
<evidence type="ECO:0000313" key="2">
    <source>
        <dbReference type="Proteomes" id="UP000006222"/>
    </source>
</evidence>
<sequence length="69" mass="7639">MKTMQLDGDVSRHATWAEIFASGEVWRLCHSCQGRIAGEMHSCGILGCLSTLPMSQMRRQSLVSRVASE</sequence>
<gene>
    <name evidence="1" type="ORF">RBWH47_04110</name>
</gene>